<evidence type="ECO:0000259" key="8">
    <source>
        <dbReference type="Pfam" id="PF00082"/>
    </source>
</evidence>
<dbReference type="InterPro" id="IPR023828">
    <property type="entry name" value="Peptidase_S8_Ser-AS"/>
</dbReference>
<evidence type="ECO:0000313" key="10">
    <source>
        <dbReference type="Proteomes" id="UP000283474"/>
    </source>
</evidence>
<dbReference type="PROSITE" id="PS51892">
    <property type="entry name" value="SUBTILASE"/>
    <property type="match status" value="1"/>
</dbReference>
<evidence type="ECO:0000313" key="9">
    <source>
        <dbReference type="EMBL" id="QAA93985.1"/>
    </source>
</evidence>
<dbReference type="Gene3D" id="3.40.50.200">
    <property type="entry name" value="Peptidase S8/S53 domain"/>
    <property type="match status" value="1"/>
</dbReference>
<keyword evidence="2 6" id="KW-0645">Protease</keyword>
<reference evidence="9 10" key="1">
    <citation type="submission" date="2017-08" db="EMBL/GenBank/DDBJ databases">
        <authorList>
            <person name="Park S.-J."/>
            <person name="Kim H."/>
        </authorList>
    </citation>
    <scope>NUCLEOTIDE SEQUENCE [LARGE SCALE GENOMIC DNA]</scope>
    <source>
        <strain evidence="10">ye3</strain>
    </source>
</reference>
<dbReference type="AlphaFoldDB" id="A0A410GCH9"/>
<evidence type="ECO:0000256" key="5">
    <source>
        <dbReference type="PIRSR" id="PIRSR615500-1"/>
    </source>
</evidence>
<dbReference type="Proteomes" id="UP000283474">
    <property type="component" value="Chromosome"/>
</dbReference>
<keyword evidence="3 6" id="KW-0378">Hydrolase</keyword>
<dbReference type="EMBL" id="CP022987">
    <property type="protein sequence ID" value="QAA93985.1"/>
    <property type="molecule type" value="Genomic_DNA"/>
</dbReference>
<name>A0A410GCH9_9BURK</name>
<keyword evidence="4 6" id="KW-0720">Serine protease</keyword>
<dbReference type="InterPro" id="IPR015500">
    <property type="entry name" value="Peptidase_S8_subtilisin-rel"/>
</dbReference>
<feature type="active site" description="Charge relay system" evidence="5 6">
    <location>
        <position position="347"/>
    </location>
</feature>
<dbReference type="GO" id="GO:0004252">
    <property type="term" value="F:serine-type endopeptidase activity"/>
    <property type="evidence" value="ECO:0007669"/>
    <property type="project" value="UniProtKB-UniRule"/>
</dbReference>
<organism evidence="9 10">
    <name type="scientific">Pollutimonas thiosulfatoxidans</name>
    <dbReference type="NCBI Taxonomy" id="2028345"/>
    <lineage>
        <taxon>Bacteria</taxon>
        <taxon>Pseudomonadati</taxon>
        <taxon>Pseudomonadota</taxon>
        <taxon>Betaproteobacteria</taxon>
        <taxon>Burkholderiales</taxon>
        <taxon>Alcaligenaceae</taxon>
        <taxon>Pollutimonas</taxon>
    </lineage>
</organism>
<dbReference type="PROSITE" id="PS00136">
    <property type="entry name" value="SUBTILASE_ASP"/>
    <property type="match status" value="1"/>
</dbReference>
<dbReference type="OrthoDB" id="9790784at2"/>
<feature type="active site" description="Charge relay system" evidence="5 6">
    <location>
        <position position="176"/>
    </location>
</feature>
<dbReference type="InterPro" id="IPR022398">
    <property type="entry name" value="Peptidase_S8_His-AS"/>
</dbReference>
<keyword evidence="10" id="KW-1185">Reference proteome</keyword>
<evidence type="ECO:0000256" key="7">
    <source>
        <dbReference type="RuleBase" id="RU003355"/>
    </source>
</evidence>
<proteinExistence type="inferred from homology"/>
<dbReference type="RefSeq" id="WP_128354979.1">
    <property type="nucleotide sequence ID" value="NZ_CP022987.1"/>
</dbReference>
<dbReference type="GO" id="GO:0006508">
    <property type="term" value="P:proteolysis"/>
    <property type="evidence" value="ECO:0007669"/>
    <property type="project" value="UniProtKB-KW"/>
</dbReference>
<dbReference type="KEGG" id="pus:CKA81_09145"/>
<dbReference type="SUPFAM" id="SSF52743">
    <property type="entry name" value="Subtilisin-like"/>
    <property type="match status" value="1"/>
</dbReference>
<dbReference type="InterPro" id="IPR050131">
    <property type="entry name" value="Peptidase_S8_subtilisin-like"/>
</dbReference>
<dbReference type="InterPro" id="IPR000209">
    <property type="entry name" value="Peptidase_S8/S53_dom"/>
</dbReference>
<evidence type="ECO:0000256" key="1">
    <source>
        <dbReference type="ARBA" id="ARBA00011073"/>
    </source>
</evidence>
<sequence length="404" mass="41516">MPNTQQATTGRYLVLLRTDRPQESAKRLSDLAQVSIASVGERESGKAGALQEHCALVFDHIGVALIRCTPDRLQRVTDAVAANDSAILAIEPERTVYAISAHAGVTAMLGDTGGDESGSPWGVQAVGAASSPYTGKGIRIAVLDTGLDLRHPDFASRAITARSFIDGQTVQDAHGHGTHCAGIAAGPAGTDARPRYGVASGAELYIGKVLGDEGSGVDGDILEAMDWAVANGCHIVSMSLGSSVEPGQAYSTIFEAVAKRALAAGTLIVAAAGNDSSRPEKIAPVGHPANCPSIMAVAAVDRDLRVATFSSGGLHENGGKVDIAAPGVDILSAWPEPEQYRTISGTSMAAPFVAGVAALYAEADSAARADRLMTILARGSRHLEDPERDIGAGLVQAPQAAEKA</sequence>
<dbReference type="PANTHER" id="PTHR43806:SF11">
    <property type="entry name" value="CEREVISIN-RELATED"/>
    <property type="match status" value="1"/>
</dbReference>
<dbReference type="PRINTS" id="PR00723">
    <property type="entry name" value="SUBTILISIN"/>
</dbReference>
<evidence type="ECO:0000256" key="3">
    <source>
        <dbReference type="ARBA" id="ARBA00022801"/>
    </source>
</evidence>
<feature type="active site" description="Charge relay system" evidence="5 6">
    <location>
        <position position="144"/>
    </location>
</feature>
<evidence type="ECO:0000256" key="2">
    <source>
        <dbReference type="ARBA" id="ARBA00022670"/>
    </source>
</evidence>
<dbReference type="Pfam" id="PF00082">
    <property type="entry name" value="Peptidase_S8"/>
    <property type="match status" value="1"/>
</dbReference>
<comment type="similarity">
    <text evidence="1 6 7">Belongs to the peptidase S8 family.</text>
</comment>
<accession>A0A410GCH9</accession>
<dbReference type="CDD" id="cd07480">
    <property type="entry name" value="Peptidases_S8_12"/>
    <property type="match status" value="1"/>
</dbReference>
<gene>
    <name evidence="9" type="ORF">CKA81_09145</name>
</gene>
<dbReference type="InterPro" id="IPR023827">
    <property type="entry name" value="Peptidase_S8_Asp-AS"/>
</dbReference>
<dbReference type="InterPro" id="IPR036852">
    <property type="entry name" value="Peptidase_S8/S53_dom_sf"/>
</dbReference>
<feature type="domain" description="Peptidase S8/S53" evidence="8">
    <location>
        <begin position="135"/>
        <end position="375"/>
    </location>
</feature>
<dbReference type="PROSITE" id="PS00137">
    <property type="entry name" value="SUBTILASE_HIS"/>
    <property type="match status" value="1"/>
</dbReference>
<dbReference type="PANTHER" id="PTHR43806">
    <property type="entry name" value="PEPTIDASE S8"/>
    <property type="match status" value="1"/>
</dbReference>
<evidence type="ECO:0000256" key="4">
    <source>
        <dbReference type="ARBA" id="ARBA00022825"/>
    </source>
</evidence>
<evidence type="ECO:0000256" key="6">
    <source>
        <dbReference type="PROSITE-ProRule" id="PRU01240"/>
    </source>
</evidence>
<dbReference type="PROSITE" id="PS00138">
    <property type="entry name" value="SUBTILASE_SER"/>
    <property type="match status" value="1"/>
</dbReference>
<protein>
    <recommendedName>
        <fullName evidence="8">Peptidase S8/S53 domain-containing protein</fullName>
    </recommendedName>
</protein>